<protein>
    <submittedName>
        <fullName evidence="2">Uncharacterized protein</fullName>
    </submittedName>
</protein>
<dbReference type="EMBL" id="CM003535">
    <property type="protein sequence ID" value="RCV38269.1"/>
    <property type="molecule type" value="Genomic_DNA"/>
</dbReference>
<feature type="compositionally biased region" description="Basic and acidic residues" evidence="1">
    <location>
        <begin position="65"/>
        <end position="80"/>
    </location>
</feature>
<accession>A0A368S755</accession>
<evidence type="ECO:0000313" key="2">
    <source>
        <dbReference type="EMBL" id="RCV38269.1"/>
    </source>
</evidence>
<organism evidence="2">
    <name type="scientific">Setaria italica</name>
    <name type="common">Foxtail millet</name>
    <name type="synonym">Panicum italicum</name>
    <dbReference type="NCBI Taxonomy" id="4555"/>
    <lineage>
        <taxon>Eukaryota</taxon>
        <taxon>Viridiplantae</taxon>
        <taxon>Streptophyta</taxon>
        <taxon>Embryophyta</taxon>
        <taxon>Tracheophyta</taxon>
        <taxon>Spermatophyta</taxon>
        <taxon>Magnoliopsida</taxon>
        <taxon>Liliopsida</taxon>
        <taxon>Poales</taxon>
        <taxon>Poaceae</taxon>
        <taxon>PACMAD clade</taxon>
        <taxon>Panicoideae</taxon>
        <taxon>Panicodae</taxon>
        <taxon>Paniceae</taxon>
        <taxon>Cenchrinae</taxon>
        <taxon>Setaria</taxon>
    </lineage>
</organism>
<name>A0A368S755_SETIT</name>
<gene>
    <name evidence="2" type="ORF">SETIT_8G128900v2</name>
</gene>
<reference evidence="2" key="2">
    <citation type="submission" date="2015-07" db="EMBL/GenBank/DDBJ databases">
        <authorList>
            <person name="Noorani M."/>
        </authorList>
    </citation>
    <scope>NUCLEOTIDE SEQUENCE</scope>
    <source>
        <strain evidence="2">Yugu1</strain>
    </source>
</reference>
<proteinExistence type="predicted"/>
<reference evidence="2" key="1">
    <citation type="journal article" date="2012" name="Nat. Biotechnol.">
        <title>Reference genome sequence of the model plant Setaria.</title>
        <authorList>
            <person name="Bennetzen J.L."/>
            <person name="Schmutz J."/>
            <person name="Wang H."/>
            <person name="Percifield R."/>
            <person name="Hawkins J."/>
            <person name="Pontaroli A.C."/>
            <person name="Estep M."/>
            <person name="Feng L."/>
            <person name="Vaughn J.N."/>
            <person name="Grimwood J."/>
            <person name="Jenkins J."/>
            <person name="Barry K."/>
            <person name="Lindquist E."/>
            <person name="Hellsten U."/>
            <person name="Deshpande S."/>
            <person name="Wang X."/>
            <person name="Wu X."/>
            <person name="Mitros T."/>
            <person name="Triplett J."/>
            <person name="Yang X."/>
            <person name="Ye C.Y."/>
            <person name="Mauro-Herrera M."/>
            <person name="Wang L."/>
            <person name="Li P."/>
            <person name="Sharma M."/>
            <person name="Sharma R."/>
            <person name="Ronald P.C."/>
            <person name="Panaud O."/>
            <person name="Kellogg E.A."/>
            <person name="Brutnell T.P."/>
            <person name="Doust A.N."/>
            <person name="Tuskan G.A."/>
            <person name="Rokhsar D."/>
            <person name="Devos K.M."/>
        </authorList>
    </citation>
    <scope>NUCLEOTIDE SEQUENCE [LARGE SCALE GENOMIC DNA]</scope>
    <source>
        <strain evidence="2">Yugu1</strain>
    </source>
</reference>
<evidence type="ECO:0000256" key="1">
    <source>
        <dbReference type="SAM" id="MobiDB-lite"/>
    </source>
</evidence>
<dbReference type="AlphaFoldDB" id="A0A368S755"/>
<feature type="region of interest" description="Disordered" evidence="1">
    <location>
        <begin position="34"/>
        <end position="80"/>
    </location>
</feature>
<sequence length="80" mass="8617">MPGVTARRGTKMVLPPALRKAHVGATKKTWTCKRGHLPHAPVQPPMVQSSPASDPAGIVDDDMDDAQKVLEELPPREDPS</sequence>